<dbReference type="Proteomes" id="UP000308530">
    <property type="component" value="Chromosome"/>
</dbReference>
<sequence length="81" mass="8499">MKTLFSAAIIAAVAAPAAFAAIPPMEGSLNFNQPIQLEKAPVGSTVLHTFSDGSGHNVNEVYKVNADRTVTLVNRSISNES</sequence>
<name>A0ABX6QQJ8_9HYPH</name>
<keyword evidence="3" id="KW-1185">Reference proteome</keyword>
<protein>
    <recommendedName>
        <fullName evidence="4">Transmembrane protein</fullName>
    </recommendedName>
</protein>
<keyword evidence="1" id="KW-0732">Signal</keyword>
<accession>A0ABX6QQJ8</accession>
<evidence type="ECO:0008006" key="4">
    <source>
        <dbReference type="Google" id="ProtNLM"/>
    </source>
</evidence>
<evidence type="ECO:0000313" key="2">
    <source>
        <dbReference type="EMBL" id="QLF70779.1"/>
    </source>
</evidence>
<reference evidence="2 3" key="1">
    <citation type="submission" date="2020-06" db="EMBL/GenBank/DDBJ databases">
        <title>Genome sequence of Rhizobium sp strain ADMK78.</title>
        <authorList>
            <person name="Rahi P."/>
        </authorList>
    </citation>
    <scope>NUCLEOTIDE SEQUENCE [LARGE SCALE GENOMIC DNA]</scope>
    <source>
        <strain evidence="2 3">ADMK78</strain>
    </source>
</reference>
<dbReference type="RefSeq" id="WP_138286333.1">
    <property type="nucleotide sequence ID" value="NZ_CP058350.1"/>
</dbReference>
<dbReference type="EMBL" id="CP058350">
    <property type="protein sequence ID" value="QLF70779.1"/>
    <property type="molecule type" value="Genomic_DNA"/>
</dbReference>
<evidence type="ECO:0000313" key="3">
    <source>
        <dbReference type="Proteomes" id="UP000308530"/>
    </source>
</evidence>
<evidence type="ECO:0000256" key="1">
    <source>
        <dbReference type="SAM" id="SignalP"/>
    </source>
</evidence>
<organism evidence="2 3">
    <name type="scientific">Peteryoungia desertarenae</name>
    <dbReference type="NCBI Taxonomy" id="1813451"/>
    <lineage>
        <taxon>Bacteria</taxon>
        <taxon>Pseudomonadati</taxon>
        <taxon>Pseudomonadota</taxon>
        <taxon>Alphaproteobacteria</taxon>
        <taxon>Hyphomicrobiales</taxon>
        <taxon>Rhizobiaceae</taxon>
        <taxon>Peteryoungia</taxon>
    </lineage>
</organism>
<gene>
    <name evidence="2" type="ORF">FE840_015210</name>
</gene>
<feature type="chain" id="PRO_5047230957" description="Transmembrane protein" evidence="1">
    <location>
        <begin position="21"/>
        <end position="81"/>
    </location>
</feature>
<proteinExistence type="predicted"/>
<feature type="signal peptide" evidence="1">
    <location>
        <begin position="1"/>
        <end position="20"/>
    </location>
</feature>